<keyword evidence="3" id="KW-1185">Reference proteome</keyword>
<organism evidence="2 3">
    <name type="scientific">Caenorhabditis auriculariae</name>
    <dbReference type="NCBI Taxonomy" id="2777116"/>
    <lineage>
        <taxon>Eukaryota</taxon>
        <taxon>Metazoa</taxon>
        <taxon>Ecdysozoa</taxon>
        <taxon>Nematoda</taxon>
        <taxon>Chromadorea</taxon>
        <taxon>Rhabditida</taxon>
        <taxon>Rhabditina</taxon>
        <taxon>Rhabditomorpha</taxon>
        <taxon>Rhabditoidea</taxon>
        <taxon>Rhabditidae</taxon>
        <taxon>Peloderinae</taxon>
        <taxon>Caenorhabditis</taxon>
    </lineage>
</organism>
<feature type="region of interest" description="Disordered" evidence="1">
    <location>
        <begin position="1"/>
        <end position="21"/>
    </location>
</feature>
<name>A0A8S1GMT5_9PELO</name>
<feature type="region of interest" description="Disordered" evidence="1">
    <location>
        <begin position="58"/>
        <end position="83"/>
    </location>
</feature>
<dbReference type="EMBL" id="CAJGYM010000001">
    <property type="protein sequence ID" value="CAD6184396.1"/>
    <property type="molecule type" value="Genomic_DNA"/>
</dbReference>
<sequence>MCVGKKKTKTSNLVPPKGRRPSANLITAQRSEVKVSKDHDKKHFERSIERPKCLEKIDKKLNNDAPKVHTHASGDKKKDRATHETKFTVTVEKRIPEKKDEGKTSGLKKASAKKNFEVRPLDETGNVPAGHNDSARSAHITRTEQLENAQVTGALASFDIKAAFVKPLIIGVENDDNSCRDTVEDVASDMEDMIFAPLLFPILPEAVKAFRVYEDDPGADRKTTLSKIDGTLLQTSVGSRDDDNAVPVFRSATRL</sequence>
<comment type="caution">
    <text evidence="2">The sequence shown here is derived from an EMBL/GenBank/DDBJ whole genome shotgun (WGS) entry which is preliminary data.</text>
</comment>
<reference evidence="2" key="1">
    <citation type="submission" date="2020-10" db="EMBL/GenBank/DDBJ databases">
        <authorList>
            <person name="Kikuchi T."/>
        </authorList>
    </citation>
    <scope>NUCLEOTIDE SEQUENCE</scope>
    <source>
        <strain evidence="2">NKZ352</strain>
    </source>
</reference>
<gene>
    <name evidence="2" type="ORF">CAUJ_LOCUS315</name>
</gene>
<protein>
    <submittedName>
        <fullName evidence="2">Uncharacterized protein</fullName>
    </submittedName>
</protein>
<evidence type="ECO:0000313" key="2">
    <source>
        <dbReference type="EMBL" id="CAD6184396.1"/>
    </source>
</evidence>
<accession>A0A8S1GMT5</accession>
<dbReference type="Proteomes" id="UP000835052">
    <property type="component" value="Unassembled WGS sequence"/>
</dbReference>
<evidence type="ECO:0000256" key="1">
    <source>
        <dbReference type="SAM" id="MobiDB-lite"/>
    </source>
</evidence>
<feature type="compositionally biased region" description="Basic and acidic residues" evidence="1">
    <location>
        <begin position="72"/>
        <end position="83"/>
    </location>
</feature>
<proteinExistence type="predicted"/>
<dbReference type="AlphaFoldDB" id="A0A8S1GMT5"/>
<dbReference type="OrthoDB" id="5877274at2759"/>
<evidence type="ECO:0000313" key="3">
    <source>
        <dbReference type="Proteomes" id="UP000835052"/>
    </source>
</evidence>